<comment type="caution">
    <text evidence="1">The sequence shown here is derived from an EMBL/GenBank/DDBJ whole genome shotgun (WGS) entry which is preliminary data.</text>
</comment>
<protein>
    <submittedName>
        <fullName evidence="1">Uncharacterized protein</fullName>
    </submittedName>
</protein>
<keyword evidence="2" id="KW-1185">Reference proteome</keyword>
<dbReference type="AlphaFoldDB" id="A0A8K0GFN4"/>
<sequence>MAGLFVYLEEPPAVKMTVALFTRLQQIYDKYSIQKLDKKIRNFAPEVGANQENGRIKELSIQDVRLFREADIDSDHVLLVMLREQIIKKKKHPKTRIQGIRQEYTDKVNEKLKEQEDGSINERWKNIEEAVLYRAKQMRCKNLKKKREE</sequence>
<dbReference type="EMBL" id="VTPC01002444">
    <property type="protein sequence ID" value="KAF2900027.1"/>
    <property type="molecule type" value="Genomic_DNA"/>
</dbReference>
<reference evidence="1" key="1">
    <citation type="submission" date="2019-08" db="EMBL/GenBank/DDBJ databases">
        <title>The genome of the North American firefly Photinus pyralis.</title>
        <authorList>
            <consortium name="Photinus pyralis genome working group"/>
            <person name="Fallon T.R."/>
            <person name="Sander Lower S.E."/>
            <person name="Weng J.-K."/>
        </authorList>
    </citation>
    <scope>NUCLEOTIDE SEQUENCE</scope>
    <source>
        <strain evidence="1">TRF0915ILg1</strain>
        <tissue evidence="1">Whole body</tissue>
    </source>
</reference>
<name>A0A8K0GFN4_IGNLU</name>
<organism evidence="1 2">
    <name type="scientific">Ignelater luminosus</name>
    <name type="common">Cucubano</name>
    <name type="synonym">Pyrophorus luminosus</name>
    <dbReference type="NCBI Taxonomy" id="2038154"/>
    <lineage>
        <taxon>Eukaryota</taxon>
        <taxon>Metazoa</taxon>
        <taxon>Ecdysozoa</taxon>
        <taxon>Arthropoda</taxon>
        <taxon>Hexapoda</taxon>
        <taxon>Insecta</taxon>
        <taxon>Pterygota</taxon>
        <taxon>Neoptera</taxon>
        <taxon>Endopterygota</taxon>
        <taxon>Coleoptera</taxon>
        <taxon>Polyphaga</taxon>
        <taxon>Elateriformia</taxon>
        <taxon>Elateroidea</taxon>
        <taxon>Elateridae</taxon>
        <taxon>Agrypninae</taxon>
        <taxon>Pyrophorini</taxon>
        <taxon>Ignelater</taxon>
    </lineage>
</organism>
<proteinExistence type="predicted"/>
<gene>
    <name evidence="1" type="ORF">ILUMI_06158</name>
</gene>
<accession>A0A8K0GFN4</accession>
<evidence type="ECO:0000313" key="1">
    <source>
        <dbReference type="EMBL" id="KAF2900027.1"/>
    </source>
</evidence>
<evidence type="ECO:0000313" key="2">
    <source>
        <dbReference type="Proteomes" id="UP000801492"/>
    </source>
</evidence>
<dbReference type="Proteomes" id="UP000801492">
    <property type="component" value="Unassembled WGS sequence"/>
</dbReference>